<evidence type="ECO:0000313" key="2">
    <source>
        <dbReference type="EMBL" id="PCG13568.1"/>
    </source>
</evidence>
<name>A0A2A4I616_9SPHN</name>
<sequence>MRRIPLIPTLVVGMAVAAMIALGLWQLLDRLPAKEAHIARLAKNPSLPAVAFPRFPDDSLLFRRTSAFCLEPVDIRRAGAGSAGYRLIATCRTGAEGPGFQVQLGTTRDPLGKVDWRGGKVSGWIGHAPDSRPLIATLFDRRPQDMLLIADTPAAGLTANTPPNVAAVPNNHLAYAVQWFLFAGIAAIIYAIALRRRAR</sequence>
<keyword evidence="1" id="KW-1003">Cell membrane</keyword>
<protein>
    <recommendedName>
        <fullName evidence="1">SURF1-like protein</fullName>
    </recommendedName>
</protein>
<keyword evidence="1" id="KW-0472">Membrane</keyword>
<gene>
    <name evidence="2" type="ORF">COA07_13715</name>
</gene>
<feature type="transmembrane region" description="Helical" evidence="1">
    <location>
        <begin position="7"/>
        <end position="28"/>
    </location>
</feature>
<dbReference type="Proteomes" id="UP000218323">
    <property type="component" value="Unassembled WGS sequence"/>
</dbReference>
<comment type="subcellular location">
    <subcellularLocation>
        <location evidence="1">Cell membrane</location>
        <topology evidence="1">Multi-pass membrane protein</topology>
    </subcellularLocation>
</comment>
<organism evidence="2 3">
    <name type="scientific">Sphingomonas adhaesiva</name>
    <dbReference type="NCBI Taxonomy" id="28212"/>
    <lineage>
        <taxon>Bacteria</taxon>
        <taxon>Pseudomonadati</taxon>
        <taxon>Pseudomonadota</taxon>
        <taxon>Alphaproteobacteria</taxon>
        <taxon>Sphingomonadales</taxon>
        <taxon>Sphingomonadaceae</taxon>
        <taxon>Sphingomonas</taxon>
    </lineage>
</organism>
<dbReference type="Pfam" id="PF02104">
    <property type="entry name" value="SURF1"/>
    <property type="match status" value="1"/>
</dbReference>
<comment type="caution">
    <text evidence="2">The sequence shown here is derived from an EMBL/GenBank/DDBJ whole genome shotgun (WGS) entry which is preliminary data.</text>
</comment>
<keyword evidence="1" id="KW-0812">Transmembrane</keyword>
<comment type="similarity">
    <text evidence="1">Belongs to the SURF1 family.</text>
</comment>
<dbReference type="RefSeq" id="WP_066712460.1">
    <property type="nucleotide sequence ID" value="NZ_JBHIWA010000146.1"/>
</dbReference>
<keyword evidence="3" id="KW-1185">Reference proteome</keyword>
<accession>A0A2A4I616</accession>
<proteinExistence type="inferred from homology"/>
<dbReference type="EMBL" id="NWVC01000007">
    <property type="protein sequence ID" value="PCG13568.1"/>
    <property type="molecule type" value="Genomic_DNA"/>
</dbReference>
<dbReference type="InterPro" id="IPR002994">
    <property type="entry name" value="Surf1/Shy1"/>
</dbReference>
<feature type="transmembrane region" description="Helical" evidence="1">
    <location>
        <begin position="173"/>
        <end position="193"/>
    </location>
</feature>
<evidence type="ECO:0000313" key="3">
    <source>
        <dbReference type="Proteomes" id="UP000218323"/>
    </source>
</evidence>
<dbReference type="GO" id="GO:0005886">
    <property type="term" value="C:plasma membrane"/>
    <property type="evidence" value="ECO:0007669"/>
    <property type="project" value="UniProtKB-SubCell"/>
</dbReference>
<evidence type="ECO:0000256" key="1">
    <source>
        <dbReference type="RuleBase" id="RU363076"/>
    </source>
</evidence>
<dbReference type="AlphaFoldDB" id="A0A2A4I616"/>
<reference evidence="2 3" key="1">
    <citation type="submission" date="2017-09" db="EMBL/GenBank/DDBJ databases">
        <title>Sphingomonas adhaesiva DSM 7418, whole genome shotgun sequence.</title>
        <authorList>
            <person name="Feng G."/>
            <person name="Zhu H."/>
        </authorList>
    </citation>
    <scope>NUCLEOTIDE SEQUENCE [LARGE SCALE GENOMIC DNA]</scope>
    <source>
        <strain evidence="2 3">DSM 7418</strain>
    </source>
</reference>
<keyword evidence="1" id="KW-1133">Transmembrane helix</keyword>